<dbReference type="Proteomes" id="UP000660021">
    <property type="component" value="Unassembled WGS sequence"/>
</dbReference>
<comment type="caution">
    <text evidence="2">The sequence shown here is derived from an EMBL/GenBank/DDBJ whole genome shotgun (WGS) entry which is preliminary data.</text>
</comment>
<keyword evidence="1" id="KW-0812">Transmembrane</keyword>
<dbReference type="InterPro" id="IPR007211">
    <property type="entry name" value="DUF378"/>
</dbReference>
<dbReference type="PANTHER" id="PTHR37304:SF1">
    <property type="entry name" value="MEMBRANE PROTEIN"/>
    <property type="match status" value="1"/>
</dbReference>
<dbReference type="RefSeq" id="WP_101691138.1">
    <property type="nucleotide sequence ID" value="NZ_JACOPR010000003.1"/>
</dbReference>
<feature type="transmembrane region" description="Helical" evidence="1">
    <location>
        <begin position="7"/>
        <end position="33"/>
    </location>
</feature>
<organism evidence="2 3">
    <name type="scientific">Pseudoflavonifractor hominis</name>
    <dbReference type="NCBI Taxonomy" id="2763059"/>
    <lineage>
        <taxon>Bacteria</taxon>
        <taxon>Bacillati</taxon>
        <taxon>Bacillota</taxon>
        <taxon>Clostridia</taxon>
        <taxon>Eubacteriales</taxon>
        <taxon>Oscillospiraceae</taxon>
        <taxon>Pseudoflavonifractor</taxon>
    </lineage>
</organism>
<accession>A0ABR7HS95</accession>
<gene>
    <name evidence="2" type="ORF">H8S34_06105</name>
</gene>
<proteinExistence type="predicted"/>
<keyword evidence="1" id="KW-1133">Transmembrane helix</keyword>
<dbReference type="EMBL" id="JACOPR010000003">
    <property type="protein sequence ID" value="MBC5730405.1"/>
    <property type="molecule type" value="Genomic_DNA"/>
</dbReference>
<protein>
    <submittedName>
        <fullName evidence="2">DUF378 domain-containing protein</fullName>
    </submittedName>
</protein>
<feature type="transmembrane region" description="Helical" evidence="1">
    <location>
        <begin position="39"/>
        <end position="60"/>
    </location>
</feature>
<reference evidence="2 3" key="1">
    <citation type="submission" date="2020-08" db="EMBL/GenBank/DDBJ databases">
        <title>Genome public.</title>
        <authorList>
            <person name="Liu C."/>
            <person name="Sun Q."/>
        </authorList>
    </citation>
    <scope>NUCLEOTIDE SEQUENCE [LARGE SCALE GENOMIC DNA]</scope>
    <source>
        <strain evidence="2 3">New-38</strain>
    </source>
</reference>
<dbReference type="PANTHER" id="PTHR37304">
    <property type="entry name" value="MEMBRANE PROTEIN-RELATED"/>
    <property type="match status" value="1"/>
</dbReference>
<evidence type="ECO:0000313" key="3">
    <source>
        <dbReference type="Proteomes" id="UP000660021"/>
    </source>
</evidence>
<sequence length="70" mass="7453">MFIDKLALTLAIIGGINWGSIGIFGFDLVGFLFGGQGATFSRIIFALVGLASLWCISLLFRDTTTAGQHT</sequence>
<evidence type="ECO:0000313" key="2">
    <source>
        <dbReference type="EMBL" id="MBC5730405.1"/>
    </source>
</evidence>
<dbReference type="Pfam" id="PF04070">
    <property type="entry name" value="DUF378"/>
    <property type="match status" value="1"/>
</dbReference>
<evidence type="ECO:0000256" key="1">
    <source>
        <dbReference type="SAM" id="Phobius"/>
    </source>
</evidence>
<name>A0ABR7HS95_9FIRM</name>
<keyword evidence="1" id="KW-0472">Membrane</keyword>
<keyword evidence="3" id="KW-1185">Reference proteome</keyword>